<dbReference type="AlphaFoldDB" id="A0AAQ3WPR0"/>
<dbReference type="EMBL" id="CP144748">
    <property type="protein sequence ID" value="WVZ69748.1"/>
    <property type="molecule type" value="Genomic_DNA"/>
</dbReference>
<organism evidence="2 3">
    <name type="scientific">Paspalum notatum var. saurae</name>
    <dbReference type="NCBI Taxonomy" id="547442"/>
    <lineage>
        <taxon>Eukaryota</taxon>
        <taxon>Viridiplantae</taxon>
        <taxon>Streptophyta</taxon>
        <taxon>Embryophyta</taxon>
        <taxon>Tracheophyta</taxon>
        <taxon>Spermatophyta</taxon>
        <taxon>Magnoliopsida</taxon>
        <taxon>Liliopsida</taxon>
        <taxon>Poales</taxon>
        <taxon>Poaceae</taxon>
        <taxon>PACMAD clade</taxon>
        <taxon>Panicoideae</taxon>
        <taxon>Andropogonodae</taxon>
        <taxon>Paspaleae</taxon>
        <taxon>Paspalinae</taxon>
        <taxon>Paspalum</taxon>
    </lineage>
</organism>
<gene>
    <name evidence="2" type="ORF">U9M48_018484</name>
</gene>
<protein>
    <submittedName>
        <fullName evidence="2">Uncharacterized protein</fullName>
    </submittedName>
</protein>
<reference evidence="2 3" key="1">
    <citation type="submission" date="2024-02" db="EMBL/GenBank/DDBJ databases">
        <title>High-quality chromosome-scale genome assembly of Pensacola bahiagrass (Paspalum notatum Flugge var. saurae).</title>
        <authorList>
            <person name="Vega J.M."/>
            <person name="Podio M."/>
            <person name="Orjuela J."/>
            <person name="Siena L.A."/>
            <person name="Pessino S.C."/>
            <person name="Combes M.C."/>
            <person name="Mariac C."/>
            <person name="Albertini E."/>
            <person name="Pupilli F."/>
            <person name="Ortiz J.P.A."/>
            <person name="Leblanc O."/>
        </authorList>
    </citation>
    <scope>NUCLEOTIDE SEQUENCE [LARGE SCALE GENOMIC DNA]</scope>
    <source>
        <strain evidence="2">R1</strain>
        <tissue evidence="2">Leaf</tissue>
    </source>
</reference>
<sequence>MSAGRWLPVPIRFIRIGSAPPHWLAWLRHSGSRSRSALSSPAPASGGFRRWPRWFSHHWRSDPAVLVLYTVIRYEQPRRRPFQRAGPGRGEDESEAAAAGGSAAARLLLQPAWLSKEEVCCRSPCAAPQHHLIQHR</sequence>
<evidence type="ECO:0000256" key="1">
    <source>
        <dbReference type="SAM" id="MobiDB-lite"/>
    </source>
</evidence>
<evidence type="ECO:0000313" key="3">
    <source>
        <dbReference type="Proteomes" id="UP001341281"/>
    </source>
</evidence>
<name>A0AAQ3WPR0_PASNO</name>
<accession>A0AAQ3WPR0</accession>
<keyword evidence="3" id="KW-1185">Reference proteome</keyword>
<dbReference type="Proteomes" id="UP001341281">
    <property type="component" value="Chromosome 04"/>
</dbReference>
<evidence type="ECO:0000313" key="2">
    <source>
        <dbReference type="EMBL" id="WVZ69748.1"/>
    </source>
</evidence>
<proteinExistence type="predicted"/>
<feature type="region of interest" description="Disordered" evidence="1">
    <location>
        <begin position="80"/>
        <end position="100"/>
    </location>
</feature>